<evidence type="ECO:0000256" key="5">
    <source>
        <dbReference type="SAM" id="MobiDB-lite"/>
    </source>
</evidence>
<accession>A0A8J6A974</accession>
<organism evidence="7 8">
    <name type="scientific">Galemys pyrenaicus</name>
    <name type="common">Iberian desman</name>
    <name type="synonym">Pyrenean desman</name>
    <dbReference type="NCBI Taxonomy" id="202257"/>
    <lineage>
        <taxon>Eukaryota</taxon>
        <taxon>Metazoa</taxon>
        <taxon>Chordata</taxon>
        <taxon>Craniata</taxon>
        <taxon>Vertebrata</taxon>
        <taxon>Euteleostomi</taxon>
        <taxon>Mammalia</taxon>
        <taxon>Eutheria</taxon>
        <taxon>Laurasiatheria</taxon>
        <taxon>Eulipotyphla</taxon>
        <taxon>Talpidae</taxon>
        <taxon>Galemys</taxon>
    </lineage>
</organism>
<evidence type="ECO:0000256" key="1">
    <source>
        <dbReference type="ARBA" id="ARBA00005234"/>
    </source>
</evidence>
<feature type="region of interest" description="Disordered" evidence="5">
    <location>
        <begin position="202"/>
        <end position="221"/>
    </location>
</feature>
<dbReference type="GO" id="GO:0006508">
    <property type="term" value="P:proteolysis"/>
    <property type="evidence" value="ECO:0007669"/>
    <property type="project" value="UniProtKB-KW"/>
</dbReference>
<dbReference type="Pfam" id="PF02902">
    <property type="entry name" value="Peptidase_C48"/>
    <property type="match status" value="1"/>
</dbReference>
<dbReference type="SUPFAM" id="SSF54001">
    <property type="entry name" value="Cysteine proteinases"/>
    <property type="match status" value="1"/>
</dbReference>
<gene>
    <name evidence="7" type="ORF">J0S82_003680</name>
</gene>
<keyword evidence="4" id="KW-0788">Thiol protease</keyword>
<dbReference type="PANTHER" id="PTHR12606:SF30">
    <property type="entry name" value="SENTRIN-SPECIFIC PROTEASE 1"/>
    <property type="match status" value="1"/>
</dbReference>
<dbReference type="EMBL" id="JAGFMF010011752">
    <property type="protein sequence ID" value="KAG8514080.1"/>
    <property type="molecule type" value="Genomic_DNA"/>
</dbReference>
<dbReference type="Gene3D" id="3.40.395.10">
    <property type="entry name" value="Adenoviral Proteinase, Chain A"/>
    <property type="match status" value="1"/>
</dbReference>
<evidence type="ECO:0000256" key="3">
    <source>
        <dbReference type="ARBA" id="ARBA00022801"/>
    </source>
</evidence>
<dbReference type="InterPro" id="IPR003653">
    <property type="entry name" value="Peptidase_C48_C"/>
</dbReference>
<protein>
    <submittedName>
        <fullName evidence="7">Sentrin-specific protease 1</fullName>
    </submittedName>
</protein>
<feature type="region of interest" description="Disordered" evidence="5">
    <location>
        <begin position="386"/>
        <end position="417"/>
    </location>
</feature>
<evidence type="ECO:0000256" key="4">
    <source>
        <dbReference type="ARBA" id="ARBA00022807"/>
    </source>
</evidence>
<dbReference type="AlphaFoldDB" id="A0A8J6A974"/>
<keyword evidence="8" id="KW-1185">Reference proteome</keyword>
<dbReference type="GO" id="GO:0016929">
    <property type="term" value="F:deSUMOylase activity"/>
    <property type="evidence" value="ECO:0007669"/>
    <property type="project" value="TreeGrafter"/>
</dbReference>
<name>A0A8J6A974_GALPY</name>
<dbReference type="InterPro" id="IPR038765">
    <property type="entry name" value="Papain-like_cys_pep_sf"/>
</dbReference>
<keyword evidence="2 7" id="KW-0645">Protease</keyword>
<evidence type="ECO:0000313" key="8">
    <source>
        <dbReference type="Proteomes" id="UP000700334"/>
    </source>
</evidence>
<feature type="domain" description="Ubiquitin-like protease family profile" evidence="6">
    <location>
        <begin position="553"/>
        <end position="717"/>
    </location>
</feature>
<comment type="caution">
    <text evidence="7">The sequence shown here is derived from an EMBL/GenBank/DDBJ whole genome shotgun (WGS) entry which is preliminary data.</text>
</comment>
<evidence type="ECO:0000259" key="6">
    <source>
        <dbReference type="PROSITE" id="PS50600"/>
    </source>
</evidence>
<keyword evidence="3" id="KW-0378">Hydrolase</keyword>
<dbReference type="FunFam" id="3.40.395.10:FF:000001">
    <property type="entry name" value="Sentrin-specific protease 1"/>
    <property type="match status" value="1"/>
</dbReference>
<dbReference type="GO" id="GO:0060255">
    <property type="term" value="P:regulation of macromolecule metabolic process"/>
    <property type="evidence" value="ECO:0007669"/>
    <property type="project" value="UniProtKB-ARBA"/>
</dbReference>
<dbReference type="GO" id="GO:0016926">
    <property type="term" value="P:protein desumoylation"/>
    <property type="evidence" value="ECO:0007669"/>
    <property type="project" value="TreeGrafter"/>
</dbReference>
<dbReference type="Proteomes" id="UP000700334">
    <property type="component" value="Unassembled WGS sequence"/>
</dbReference>
<evidence type="ECO:0000313" key="7">
    <source>
        <dbReference type="EMBL" id="KAG8514080.1"/>
    </source>
</evidence>
<proteinExistence type="inferred from homology"/>
<feature type="non-terminal residue" evidence="7">
    <location>
        <position position="1"/>
    </location>
</feature>
<dbReference type="GO" id="GO:0080090">
    <property type="term" value="P:regulation of primary metabolic process"/>
    <property type="evidence" value="ECO:0007669"/>
    <property type="project" value="UniProtKB-ARBA"/>
</dbReference>
<evidence type="ECO:0000256" key="2">
    <source>
        <dbReference type="ARBA" id="ARBA00022670"/>
    </source>
</evidence>
<dbReference type="PANTHER" id="PTHR12606">
    <property type="entry name" value="SENTRIN/SUMO-SPECIFIC PROTEASE"/>
    <property type="match status" value="1"/>
</dbReference>
<dbReference type="PROSITE" id="PS50600">
    <property type="entry name" value="ULP_PROTEASE"/>
    <property type="match status" value="1"/>
</dbReference>
<comment type="similarity">
    <text evidence="1">Belongs to the peptidase C48 family.</text>
</comment>
<dbReference type="GO" id="GO:0005634">
    <property type="term" value="C:nucleus"/>
    <property type="evidence" value="ECO:0007669"/>
    <property type="project" value="TreeGrafter"/>
</dbReference>
<sequence length="747" mass="84905">PTPSSSTTERLFRYCGGGSGSWRFPGFAFRARPETPSLSSRFRFGFRISAKVSDVKRPDMDDIADRMRMDAGEVTLVNHNSIFKTHLLSQTGFPENQLSLSDHQILPSSRGNLDQSFTYSSRSAAYNPNYYSGPGLGVLARYSWGKMLTFGGHHGVTLMQIRHMAVAGFSSFINFQVNNPSSDSFLGSEDLRTFGQSANGLWRNSTPASGSTLQKSRNSRSLYLETRKTSSGLSNSFMGKSSHHCHVSAYEKSFPIKPVASPSWSGSCRRNLLSPKKTQRRHVSTAEETVQEEEREIYRQLLQMVTGKQFSVAKPTTHFPLHLSRCLNSSKNTLKDSLFKNGNSCAAQIIGSDTSSSGSASILTAQEQLSHSVCSLSPYTTDTVAFGSKDSDPLHQTQHHHSLPHQPDSLPASNTQSEDSVILLKVKDSQTPAHSTTFFQAELWIKELTSVYDSRARERLRQIEEQKALALQLQNQRLQEQEHSVHDSVELHLRVPLEKEIPVTITQETEKKGHKLTNSEDEFPEITEEMEKEIKSVFRNGNQDEVLSEAFRLTITRKDIQTLNHLNWLNDEIINFYMNMLMERSKEKGLPSVHAFNTFFFTKLKTAGYQAVKRWTKKVDIFSVDILLVPIHLGVHWCLAVVDFRKKNITYYDSMGGINNEACRILLQYLKQESTDKRRKEFDTNGWQLFSKKSQEIPQQMNGSDCGMFACKYADCITKDRPINFTQQHMPYFRKRMVWEILHRKLL</sequence>
<reference evidence="7" key="1">
    <citation type="journal article" date="2021" name="Evol. Appl.">
        <title>The genome of the Pyrenean desman and the effects of bottlenecks and inbreeding on the genomic landscape of an endangered species.</title>
        <authorList>
            <person name="Escoda L."/>
            <person name="Castresana J."/>
        </authorList>
    </citation>
    <scope>NUCLEOTIDE SEQUENCE</scope>
    <source>
        <strain evidence="7">IBE-C5619</strain>
    </source>
</reference>
<dbReference type="OrthoDB" id="1939479at2759"/>